<dbReference type="CDD" id="cd17929">
    <property type="entry name" value="DEXHc_priA"/>
    <property type="match status" value="1"/>
</dbReference>
<dbReference type="GO" id="GO:0006302">
    <property type="term" value="P:double-strand break repair"/>
    <property type="evidence" value="ECO:0007669"/>
    <property type="project" value="InterPro"/>
</dbReference>
<dbReference type="CDD" id="cd18804">
    <property type="entry name" value="SF2_C_priA"/>
    <property type="match status" value="1"/>
</dbReference>
<keyword evidence="9 12" id="KW-0238">DNA-binding</keyword>
<evidence type="ECO:0000313" key="14">
    <source>
        <dbReference type="EMBL" id="PLW85434.1"/>
    </source>
</evidence>
<dbReference type="SMART" id="SM00490">
    <property type="entry name" value="HELICc"/>
    <property type="match status" value="1"/>
</dbReference>
<dbReference type="NCBIfam" id="NF004067">
    <property type="entry name" value="PRK05580.1-4"/>
    <property type="match status" value="1"/>
</dbReference>
<keyword evidence="10 12" id="KW-0413">Isomerase</keyword>
<feature type="binding site" evidence="12">
    <location>
        <position position="446"/>
    </location>
    <ligand>
        <name>Zn(2+)</name>
        <dbReference type="ChEBI" id="CHEBI:29105"/>
        <label>2</label>
    </ligand>
</feature>
<dbReference type="GO" id="GO:0006270">
    <property type="term" value="P:DNA replication initiation"/>
    <property type="evidence" value="ECO:0007669"/>
    <property type="project" value="TreeGrafter"/>
</dbReference>
<feature type="binding site" evidence="12">
    <location>
        <position position="477"/>
    </location>
    <ligand>
        <name>Zn(2+)</name>
        <dbReference type="ChEBI" id="CHEBI:29105"/>
        <label>1</label>
    </ligand>
</feature>
<feature type="binding site" evidence="12">
    <location>
        <position position="434"/>
    </location>
    <ligand>
        <name>Zn(2+)</name>
        <dbReference type="ChEBI" id="CHEBI:29105"/>
        <label>1</label>
    </ligand>
</feature>
<dbReference type="EC" id="5.6.2.4" evidence="12"/>
<keyword evidence="7 12" id="KW-0862">Zinc</keyword>
<dbReference type="InterPro" id="IPR041236">
    <property type="entry name" value="PriA_C"/>
</dbReference>
<keyword evidence="1 12" id="KW-0639">Primosome</keyword>
<dbReference type="GO" id="GO:1990077">
    <property type="term" value="C:primosome complex"/>
    <property type="evidence" value="ECO:0007669"/>
    <property type="project" value="UniProtKB-UniRule"/>
</dbReference>
<dbReference type="GO" id="GO:0008270">
    <property type="term" value="F:zinc ion binding"/>
    <property type="evidence" value="ECO:0007669"/>
    <property type="project" value="UniProtKB-UniRule"/>
</dbReference>
<feature type="domain" description="Helicase ATP-binding" evidence="13">
    <location>
        <begin position="209"/>
        <end position="375"/>
    </location>
</feature>
<evidence type="ECO:0000259" key="13">
    <source>
        <dbReference type="PROSITE" id="PS51192"/>
    </source>
</evidence>
<feature type="binding site" evidence="12">
    <location>
        <position position="443"/>
    </location>
    <ligand>
        <name>Zn(2+)</name>
        <dbReference type="ChEBI" id="CHEBI:29105"/>
        <label>2</label>
    </ligand>
</feature>
<keyword evidence="6 12" id="KW-0347">Helicase</keyword>
<dbReference type="EMBL" id="PKUR01000003">
    <property type="protein sequence ID" value="PLW85434.1"/>
    <property type="molecule type" value="Genomic_DNA"/>
</dbReference>
<dbReference type="InterPro" id="IPR027417">
    <property type="entry name" value="P-loop_NTPase"/>
</dbReference>
<dbReference type="InterPro" id="IPR042115">
    <property type="entry name" value="PriA_3primeBD_sf"/>
</dbReference>
<dbReference type="InterPro" id="IPR040498">
    <property type="entry name" value="PriA_CRR"/>
</dbReference>
<dbReference type="InterPro" id="IPR014001">
    <property type="entry name" value="Helicase_ATP-bd"/>
</dbReference>
<dbReference type="InterPro" id="IPR005259">
    <property type="entry name" value="PriA"/>
</dbReference>
<dbReference type="Proteomes" id="UP000235162">
    <property type="component" value="Unassembled WGS sequence"/>
</dbReference>
<dbReference type="Gene3D" id="3.40.50.300">
    <property type="entry name" value="P-loop containing nucleotide triphosphate hydrolases"/>
    <property type="match status" value="2"/>
</dbReference>
<reference evidence="14 15" key="1">
    <citation type="submission" date="2018-01" db="EMBL/GenBank/DDBJ databases">
        <title>The draft genome sequence of Halioglobus japonicus S1-36.</title>
        <authorList>
            <person name="Du Z.-J."/>
            <person name="Shi M.-J."/>
        </authorList>
    </citation>
    <scope>NUCLEOTIDE SEQUENCE [LARGE SCALE GENOMIC DNA]</scope>
    <source>
        <strain evidence="14 15">S1-36</strain>
    </source>
</reference>
<dbReference type="SMART" id="SM00487">
    <property type="entry name" value="DEXDc"/>
    <property type="match status" value="1"/>
</dbReference>
<dbReference type="InterPro" id="IPR011545">
    <property type="entry name" value="DEAD/DEAH_box_helicase_dom"/>
</dbReference>
<keyword evidence="3 12" id="KW-0479">Metal-binding</keyword>
<keyword evidence="15" id="KW-1185">Reference proteome</keyword>
<comment type="catalytic activity">
    <reaction evidence="12">
        <text>Couples ATP hydrolysis with the unwinding of duplex DNA by translocating in the 3'-5' direction.</text>
        <dbReference type="EC" id="5.6.2.4"/>
    </reaction>
</comment>
<dbReference type="Pfam" id="PF00270">
    <property type="entry name" value="DEAD"/>
    <property type="match status" value="1"/>
</dbReference>
<dbReference type="AlphaFoldDB" id="A0AAP8MD38"/>
<evidence type="ECO:0000256" key="4">
    <source>
        <dbReference type="ARBA" id="ARBA00022741"/>
    </source>
</evidence>
<proteinExistence type="inferred from homology"/>
<evidence type="ECO:0000256" key="6">
    <source>
        <dbReference type="ARBA" id="ARBA00022806"/>
    </source>
</evidence>
<dbReference type="FunFam" id="3.40.1440.60:FF:000001">
    <property type="entry name" value="Primosomal protein N"/>
    <property type="match status" value="1"/>
</dbReference>
<dbReference type="GO" id="GO:0006269">
    <property type="term" value="P:DNA replication, synthesis of primer"/>
    <property type="evidence" value="ECO:0007669"/>
    <property type="project" value="UniProtKB-KW"/>
</dbReference>
<name>A0AAP8MD38_9GAMM</name>
<dbReference type="RefSeq" id="WP_084198235.1">
    <property type="nucleotide sequence ID" value="NZ_BMYL01000003.1"/>
</dbReference>
<evidence type="ECO:0000256" key="2">
    <source>
        <dbReference type="ARBA" id="ARBA00022705"/>
    </source>
</evidence>
<evidence type="ECO:0000256" key="10">
    <source>
        <dbReference type="ARBA" id="ARBA00023235"/>
    </source>
</evidence>
<comment type="subunit">
    <text evidence="12">Component of the replication restart primosome.</text>
</comment>
<keyword evidence="4 12" id="KW-0547">Nucleotide-binding</keyword>
<dbReference type="Pfam" id="PF00271">
    <property type="entry name" value="Helicase_C"/>
    <property type="match status" value="1"/>
</dbReference>
<accession>A0AAP8MD38</accession>
<comment type="caution">
    <text evidence="14">The sequence shown here is derived from an EMBL/GenBank/DDBJ whole genome shotgun (WGS) entry which is preliminary data.</text>
</comment>
<sequence length="729" mass="79807">MTILRLALPTPLRALFDYLPPAGSQSAQLRPGQRLSVPFGHRELCGVLVEVMADPQSTDFELKQASELLDPEPLLPKTLQKLCQWAADYYQHPIGEVLAAAFPTRLRKGNPHRGLTIPGWQLTTQGKGLGEGALGRSPRQAEALAALRQQGPTSGQQLAAAGIKRPALKSLQDKGLAEPCEISPAHCHASARPGLALNNEQAQALQALIATSEGFSCHLLEGVTGSGKTEVYLQLIAHCLAQGKQALVLIPEIGLTPQTLARFEQRFDTDIAVLHSGLGEVQRERAWEAARTGIARIVIGTRSAVLTPMVDPGLIVVDEEHDSSFKQQDGFRYSARDVAVKRGQLERCQVLLGSATPSLETLHNALQGRYQHHRLTERAGSGELPQLTVLDVRRQPLQAGLSEALVKAVGDTLARGEQSLLFLNRRGFAPTVQCHDCGWIADCNHCDARLTLHRRQRRLRCHHCGHSEPLPGSCPQCRSEQLLTQGVGTEQAEEFLRQRFPDTALYRVDSDSMQGREAMQALVDQVNEGQPCILLGTQMLTKGHHFPAVSLVGVIDMDALLFSGDFRGEERAAQLLTQVAGRAGRADTGGQVLIQTHHPEHPCLQGTLSQTYHEQALAMLAERLERNLPPTGNLALLRSDCTDARQGEHFLQTLRHNAQRQMPAGVALIGPLPAPMQRRAGRFRAQLLIHGGERAQVHRAARLLVSIAQRQKVARNLSWSVDIDPQDMF</sequence>
<keyword evidence="8 12" id="KW-0067">ATP-binding</keyword>
<dbReference type="PANTHER" id="PTHR30580">
    <property type="entry name" value="PRIMOSOMAL PROTEIN N"/>
    <property type="match status" value="1"/>
</dbReference>
<feature type="binding site" evidence="12">
    <location>
        <position position="461"/>
    </location>
    <ligand>
        <name>Zn(2+)</name>
        <dbReference type="ChEBI" id="CHEBI:29105"/>
        <label>2</label>
    </ligand>
</feature>
<dbReference type="GO" id="GO:0006310">
    <property type="term" value="P:DNA recombination"/>
    <property type="evidence" value="ECO:0007669"/>
    <property type="project" value="InterPro"/>
</dbReference>
<feature type="binding site" evidence="12">
    <location>
        <position position="464"/>
    </location>
    <ligand>
        <name>Zn(2+)</name>
        <dbReference type="ChEBI" id="CHEBI:29105"/>
        <label>2</label>
    </ligand>
</feature>
<dbReference type="Pfam" id="PF18074">
    <property type="entry name" value="PriA_C"/>
    <property type="match status" value="1"/>
</dbReference>
<evidence type="ECO:0000256" key="7">
    <source>
        <dbReference type="ARBA" id="ARBA00022833"/>
    </source>
</evidence>
<evidence type="ECO:0000313" key="15">
    <source>
        <dbReference type="Proteomes" id="UP000235162"/>
    </source>
</evidence>
<dbReference type="GO" id="GO:0003677">
    <property type="term" value="F:DNA binding"/>
    <property type="evidence" value="ECO:0007669"/>
    <property type="project" value="UniProtKB-UniRule"/>
</dbReference>
<evidence type="ECO:0000256" key="12">
    <source>
        <dbReference type="HAMAP-Rule" id="MF_00983"/>
    </source>
</evidence>
<feature type="binding site" evidence="12">
    <location>
        <position position="437"/>
    </location>
    <ligand>
        <name>Zn(2+)</name>
        <dbReference type="ChEBI" id="CHEBI:29105"/>
        <label>1</label>
    </ligand>
</feature>
<keyword evidence="5 12" id="KW-0378">Hydrolase</keyword>
<dbReference type="PANTHER" id="PTHR30580:SF0">
    <property type="entry name" value="PRIMOSOMAL PROTEIN N"/>
    <property type="match status" value="1"/>
</dbReference>
<dbReference type="InterPro" id="IPR041222">
    <property type="entry name" value="PriA_3primeBD"/>
</dbReference>
<dbReference type="HAMAP" id="MF_00983">
    <property type="entry name" value="PriA"/>
    <property type="match status" value="1"/>
</dbReference>
<dbReference type="NCBIfam" id="TIGR00595">
    <property type="entry name" value="priA"/>
    <property type="match status" value="1"/>
</dbReference>
<evidence type="ECO:0000256" key="3">
    <source>
        <dbReference type="ARBA" id="ARBA00022723"/>
    </source>
</evidence>
<dbReference type="GO" id="GO:0016787">
    <property type="term" value="F:hydrolase activity"/>
    <property type="evidence" value="ECO:0007669"/>
    <property type="project" value="UniProtKB-KW"/>
</dbReference>
<evidence type="ECO:0000256" key="11">
    <source>
        <dbReference type="ARBA" id="ARBA00048988"/>
    </source>
</evidence>
<comment type="catalytic activity">
    <reaction evidence="11 12">
        <text>ATP + H2O = ADP + phosphate + H(+)</text>
        <dbReference type="Rhea" id="RHEA:13065"/>
        <dbReference type="ChEBI" id="CHEBI:15377"/>
        <dbReference type="ChEBI" id="CHEBI:15378"/>
        <dbReference type="ChEBI" id="CHEBI:30616"/>
        <dbReference type="ChEBI" id="CHEBI:43474"/>
        <dbReference type="ChEBI" id="CHEBI:456216"/>
        <dbReference type="EC" id="5.6.2.4"/>
    </reaction>
</comment>
<dbReference type="GO" id="GO:0005524">
    <property type="term" value="F:ATP binding"/>
    <property type="evidence" value="ECO:0007669"/>
    <property type="project" value="UniProtKB-UniRule"/>
</dbReference>
<comment type="cofactor">
    <cofactor evidence="12">
        <name>Zn(2+)</name>
        <dbReference type="ChEBI" id="CHEBI:29105"/>
    </cofactor>
    <text evidence="12">Binds 2 zinc ions per subunit.</text>
</comment>
<dbReference type="InterPro" id="IPR001650">
    <property type="entry name" value="Helicase_C-like"/>
</dbReference>
<evidence type="ECO:0000256" key="8">
    <source>
        <dbReference type="ARBA" id="ARBA00022840"/>
    </source>
</evidence>
<dbReference type="SUPFAM" id="SSF52540">
    <property type="entry name" value="P-loop containing nucleoside triphosphate hydrolases"/>
    <property type="match status" value="2"/>
</dbReference>
<protein>
    <recommendedName>
        <fullName evidence="12">Replication restart protein PriA</fullName>
    </recommendedName>
    <alternativeName>
        <fullName evidence="12">ATP-dependent DNA helicase PriA</fullName>
        <ecNumber evidence="12">5.6.2.4</ecNumber>
    </alternativeName>
    <alternativeName>
        <fullName evidence="12">DNA 3'-5' helicase PriA</fullName>
    </alternativeName>
</protein>
<dbReference type="PROSITE" id="PS51192">
    <property type="entry name" value="HELICASE_ATP_BIND_1"/>
    <property type="match status" value="1"/>
</dbReference>
<dbReference type="Pfam" id="PF18319">
    <property type="entry name" value="Zn_ribbon_PriA"/>
    <property type="match status" value="1"/>
</dbReference>
<evidence type="ECO:0000256" key="1">
    <source>
        <dbReference type="ARBA" id="ARBA00022515"/>
    </source>
</evidence>
<dbReference type="KEGG" id="hja:BST95_03895"/>
<feature type="binding site" evidence="12">
    <location>
        <position position="474"/>
    </location>
    <ligand>
        <name>Zn(2+)</name>
        <dbReference type="ChEBI" id="CHEBI:29105"/>
        <label>1</label>
    </ligand>
</feature>
<dbReference type="FunFam" id="3.40.50.300:FF:000489">
    <property type="entry name" value="Primosome assembly protein PriA"/>
    <property type="match status" value="1"/>
</dbReference>
<gene>
    <name evidence="12" type="primary">priA</name>
    <name evidence="14" type="ORF">C0029_12460</name>
</gene>
<dbReference type="InterPro" id="IPR048949">
    <property type="entry name" value="WHD_PriA"/>
</dbReference>
<evidence type="ECO:0000256" key="5">
    <source>
        <dbReference type="ARBA" id="ARBA00022801"/>
    </source>
</evidence>
<dbReference type="Pfam" id="PF21213">
    <property type="entry name" value="WHD_PriA"/>
    <property type="match status" value="1"/>
</dbReference>
<dbReference type="GO" id="GO:0043138">
    <property type="term" value="F:3'-5' DNA helicase activity"/>
    <property type="evidence" value="ECO:0007669"/>
    <property type="project" value="UniProtKB-EC"/>
</dbReference>
<keyword evidence="2 12" id="KW-0235">DNA replication</keyword>
<dbReference type="Gene3D" id="3.40.1440.60">
    <property type="entry name" value="PriA, 3(prime) DNA-binding domain"/>
    <property type="match status" value="1"/>
</dbReference>
<dbReference type="Pfam" id="PF17764">
    <property type="entry name" value="PriA_3primeBD"/>
    <property type="match status" value="1"/>
</dbReference>
<comment type="similarity">
    <text evidence="12">Belongs to the helicase family. PriA subfamily.</text>
</comment>
<evidence type="ECO:0000256" key="9">
    <source>
        <dbReference type="ARBA" id="ARBA00023125"/>
    </source>
</evidence>
<organism evidence="14 15">
    <name type="scientific">Halioglobus japonicus</name>
    <dbReference type="NCBI Taxonomy" id="930805"/>
    <lineage>
        <taxon>Bacteria</taxon>
        <taxon>Pseudomonadati</taxon>
        <taxon>Pseudomonadota</taxon>
        <taxon>Gammaproteobacteria</taxon>
        <taxon>Cellvibrionales</taxon>
        <taxon>Halieaceae</taxon>
        <taxon>Halioglobus</taxon>
    </lineage>
</organism>
<comment type="function">
    <text evidence="12">Initiates the restart of stalled replication forks, which reloads the replicative helicase on sites other than the origin of replication. Recognizes and binds to abandoned replication forks and remodels them to uncover a helicase loading site. Promotes assembly of the primosome at these replication forks.</text>
</comment>